<dbReference type="Proteomes" id="UP000465601">
    <property type="component" value="Unassembled WGS sequence"/>
</dbReference>
<organism evidence="1 2">
    <name type="scientific">Alkaliphilus serpentinus</name>
    <dbReference type="NCBI Taxonomy" id="1482731"/>
    <lineage>
        <taxon>Bacteria</taxon>
        <taxon>Bacillati</taxon>
        <taxon>Bacillota</taxon>
        <taxon>Clostridia</taxon>
        <taxon>Peptostreptococcales</taxon>
        <taxon>Natronincolaceae</taxon>
        <taxon>Alkaliphilus</taxon>
    </lineage>
</organism>
<dbReference type="EMBL" id="WBZB01000040">
    <property type="protein sequence ID" value="KAB3527644.1"/>
    <property type="molecule type" value="Genomic_DNA"/>
</dbReference>
<dbReference type="AlphaFoldDB" id="A0A833HME8"/>
<sequence>MPLIGRIENLVTTTKEEIYNFFIDDKQRLNYIYSLKRKWLSQETLNTSSVMAIDIEIDVNDDIHVVTIGSDHSVKYYNISNNQIKKTVVLQKNVKGINLFYPKIHLRDSLIDIYFYQQLSDRKCQLVHLVLKEEVTKAEIVTESTFNKYINPFKIFHYNNIVYVLYLDFVNDSEEIFCKSYSLEDNQMTFMLQLTNTGIRKLYLDGLIDGEDHLQLVWSNFTEDRLQISHCKYSLKDLRSEMDTKAKVTLLSEPLNASFPYLLLYNDTLKVIWYQYNNLAASTSRDLGESWSNPFMISESKGKPFKRYKYRVLNPTNGFIGDVLYGSTYPQIQFLGLGGDNNDEVSTQS</sequence>
<keyword evidence="2" id="KW-1185">Reference proteome</keyword>
<proteinExistence type="predicted"/>
<dbReference type="RefSeq" id="WP_151866539.1">
    <property type="nucleotide sequence ID" value="NZ_WBZB01000040.1"/>
</dbReference>
<evidence type="ECO:0000313" key="1">
    <source>
        <dbReference type="EMBL" id="KAB3527644.1"/>
    </source>
</evidence>
<accession>A0A833HME8</accession>
<evidence type="ECO:0008006" key="3">
    <source>
        <dbReference type="Google" id="ProtNLM"/>
    </source>
</evidence>
<evidence type="ECO:0000313" key="2">
    <source>
        <dbReference type="Proteomes" id="UP000465601"/>
    </source>
</evidence>
<protein>
    <recommendedName>
        <fullName evidence="3">BNR repeat-containing family member</fullName>
    </recommendedName>
</protein>
<comment type="caution">
    <text evidence="1">The sequence shown here is derived from an EMBL/GenBank/DDBJ whole genome shotgun (WGS) entry which is preliminary data.</text>
</comment>
<dbReference type="OrthoDB" id="1706352at2"/>
<gene>
    <name evidence="1" type="ORF">F8153_11725</name>
</gene>
<reference evidence="1 2" key="1">
    <citation type="submission" date="2019-10" db="EMBL/GenBank/DDBJ databases">
        <title>Alkaliphilus serpentinus sp. nov. and Alkaliphilus pronyensis sp. nov., two novel anaerobic alkaliphilic species isolated from the serpentinized-hosted hydrothermal field of the Prony Bay (New Caledonia).</title>
        <authorList>
            <person name="Postec A."/>
        </authorList>
    </citation>
    <scope>NUCLEOTIDE SEQUENCE [LARGE SCALE GENOMIC DNA]</scope>
    <source>
        <strain evidence="1 2">LacT</strain>
    </source>
</reference>
<name>A0A833HME8_9FIRM</name>